<dbReference type="EMBL" id="MU167296">
    <property type="protein sequence ID" value="KAG0144410.1"/>
    <property type="molecule type" value="Genomic_DNA"/>
</dbReference>
<accession>A0A9P6NIU0</accession>
<name>A0A9P6NIU0_9BASI</name>
<organism evidence="2 3">
    <name type="scientific">Cronartium quercuum f. sp. fusiforme G11</name>
    <dbReference type="NCBI Taxonomy" id="708437"/>
    <lineage>
        <taxon>Eukaryota</taxon>
        <taxon>Fungi</taxon>
        <taxon>Dikarya</taxon>
        <taxon>Basidiomycota</taxon>
        <taxon>Pucciniomycotina</taxon>
        <taxon>Pucciniomycetes</taxon>
        <taxon>Pucciniales</taxon>
        <taxon>Coleosporiaceae</taxon>
        <taxon>Cronartium</taxon>
    </lineage>
</organism>
<reference evidence="2" key="1">
    <citation type="submission" date="2013-11" db="EMBL/GenBank/DDBJ databases">
        <title>Genome sequence of the fusiform rust pathogen reveals effectors for host alternation and coevolution with pine.</title>
        <authorList>
            <consortium name="DOE Joint Genome Institute"/>
            <person name="Smith K."/>
            <person name="Pendleton A."/>
            <person name="Kubisiak T."/>
            <person name="Anderson C."/>
            <person name="Salamov A."/>
            <person name="Aerts A."/>
            <person name="Riley R."/>
            <person name="Clum A."/>
            <person name="Lindquist E."/>
            <person name="Ence D."/>
            <person name="Campbell M."/>
            <person name="Kronenberg Z."/>
            <person name="Feau N."/>
            <person name="Dhillon B."/>
            <person name="Hamelin R."/>
            <person name="Burleigh J."/>
            <person name="Smith J."/>
            <person name="Yandell M."/>
            <person name="Nelson C."/>
            <person name="Grigoriev I."/>
            <person name="Davis J."/>
        </authorList>
    </citation>
    <scope>NUCLEOTIDE SEQUENCE</scope>
    <source>
        <strain evidence="2">G11</strain>
    </source>
</reference>
<sequence>MDHTHNTPVLVTPDGDEVDIPNDEDPQMTRDEYILTGLIPFEQELTRLRGLDRPLNRPELRNWQGFDQWLWELEWQDAIAEPGSATLLPSTLEHIRRFRGRVINLFLEFGIEEPVPENEAQSEAATAIQNLGTRPYVVGESDNVRCAVCMEDWDEGCQVVELKCFKSHILHVTCAEV</sequence>
<feature type="region of interest" description="Disordered" evidence="1">
    <location>
        <begin position="1"/>
        <end position="21"/>
    </location>
</feature>
<evidence type="ECO:0000256" key="1">
    <source>
        <dbReference type="SAM" id="MobiDB-lite"/>
    </source>
</evidence>
<keyword evidence="3" id="KW-1185">Reference proteome</keyword>
<evidence type="ECO:0000313" key="2">
    <source>
        <dbReference type="EMBL" id="KAG0144410.1"/>
    </source>
</evidence>
<proteinExistence type="predicted"/>
<dbReference type="SUPFAM" id="SSF57850">
    <property type="entry name" value="RING/U-box"/>
    <property type="match status" value="1"/>
</dbReference>
<protein>
    <submittedName>
        <fullName evidence="2">Uncharacterized protein</fullName>
    </submittedName>
</protein>
<dbReference type="Gene3D" id="3.30.40.10">
    <property type="entry name" value="Zinc/RING finger domain, C3HC4 (zinc finger)"/>
    <property type="match status" value="1"/>
</dbReference>
<dbReference type="AlphaFoldDB" id="A0A9P6NIU0"/>
<gene>
    <name evidence="2" type="ORF">CROQUDRAFT_95112</name>
</gene>
<evidence type="ECO:0000313" key="3">
    <source>
        <dbReference type="Proteomes" id="UP000886653"/>
    </source>
</evidence>
<dbReference type="InterPro" id="IPR013083">
    <property type="entry name" value="Znf_RING/FYVE/PHD"/>
</dbReference>
<comment type="caution">
    <text evidence="2">The sequence shown here is derived from an EMBL/GenBank/DDBJ whole genome shotgun (WGS) entry which is preliminary data.</text>
</comment>
<dbReference type="Proteomes" id="UP000886653">
    <property type="component" value="Unassembled WGS sequence"/>
</dbReference>